<name>A0A9P4TCZ0_CURKU</name>
<dbReference type="OrthoDB" id="5423516at2759"/>
<feature type="compositionally biased region" description="Basic and acidic residues" evidence="1">
    <location>
        <begin position="436"/>
        <end position="451"/>
    </location>
</feature>
<feature type="compositionally biased region" description="Basic and acidic residues" evidence="1">
    <location>
        <begin position="519"/>
        <end position="529"/>
    </location>
</feature>
<accession>A0A9P4TCZ0</accession>
<feature type="compositionally biased region" description="Basic and acidic residues" evidence="1">
    <location>
        <begin position="248"/>
        <end position="262"/>
    </location>
</feature>
<gene>
    <name evidence="2" type="ORF">E8E13_008543</name>
</gene>
<evidence type="ECO:0000313" key="3">
    <source>
        <dbReference type="Proteomes" id="UP000801428"/>
    </source>
</evidence>
<organism evidence="2 3">
    <name type="scientific">Curvularia kusanoi</name>
    <name type="common">Cochliobolus kusanoi</name>
    <dbReference type="NCBI Taxonomy" id="90978"/>
    <lineage>
        <taxon>Eukaryota</taxon>
        <taxon>Fungi</taxon>
        <taxon>Dikarya</taxon>
        <taxon>Ascomycota</taxon>
        <taxon>Pezizomycotina</taxon>
        <taxon>Dothideomycetes</taxon>
        <taxon>Pleosporomycetidae</taxon>
        <taxon>Pleosporales</taxon>
        <taxon>Pleosporineae</taxon>
        <taxon>Pleosporaceae</taxon>
        <taxon>Curvularia</taxon>
    </lineage>
</organism>
<feature type="compositionally biased region" description="Basic and acidic residues" evidence="1">
    <location>
        <begin position="564"/>
        <end position="574"/>
    </location>
</feature>
<proteinExistence type="predicted"/>
<feature type="compositionally biased region" description="Basic and acidic residues" evidence="1">
    <location>
        <begin position="288"/>
        <end position="313"/>
    </location>
</feature>
<feature type="compositionally biased region" description="Polar residues" evidence="1">
    <location>
        <begin position="581"/>
        <end position="599"/>
    </location>
</feature>
<feature type="compositionally biased region" description="Basic and acidic residues" evidence="1">
    <location>
        <begin position="414"/>
        <end position="428"/>
    </location>
</feature>
<evidence type="ECO:0000313" key="2">
    <source>
        <dbReference type="EMBL" id="KAF3001476.1"/>
    </source>
</evidence>
<keyword evidence="3" id="KW-1185">Reference proteome</keyword>
<dbReference type="AlphaFoldDB" id="A0A9P4TCZ0"/>
<dbReference type="EMBL" id="SWKU01000013">
    <property type="protein sequence ID" value="KAF3001476.1"/>
    <property type="molecule type" value="Genomic_DNA"/>
</dbReference>
<reference evidence="2" key="1">
    <citation type="submission" date="2019-04" db="EMBL/GenBank/DDBJ databases">
        <title>Sequencing of skin fungus with MAO and IRED activity.</title>
        <authorList>
            <person name="Marsaioli A.J."/>
            <person name="Bonatto J.M.C."/>
            <person name="Reis Junior O."/>
        </authorList>
    </citation>
    <scope>NUCLEOTIDE SEQUENCE</scope>
    <source>
        <strain evidence="2">30M1</strain>
    </source>
</reference>
<protein>
    <submittedName>
        <fullName evidence="2">Uncharacterized protein</fullName>
    </submittedName>
</protein>
<feature type="compositionally biased region" description="Basic and acidic residues" evidence="1">
    <location>
        <begin position="194"/>
        <end position="207"/>
    </location>
</feature>
<evidence type="ECO:0000256" key="1">
    <source>
        <dbReference type="SAM" id="MobiDB-lite"/>
    </source>
</evidence>
<sequence length="774" mass="85620">MPLLRDLNCSIEPSGDAVPLQEFGTVYGDGVVETFVPVPKKQQTFTVHLSSTNFIAPGIAMYVFIDGIYQCNRNRQNMKLRKPPDRRSLVDFKVRQKEERQKDGSMIAREWTFEKLDHATADSAPASSSPTVLANIGCIEVVVLRCAGPRKEKTDTNLNIDGAADYWLNHDSRSRATAFDDRNPFASAATLLPHRKDSDYHTHDAKTARSRRHSRKDMSRPISPHTRFVPEFPMPGVQYGAGPLPPESSKERHRDPSSEAGRHRASRATPAVDPAMLEKIVADAVKRGVAESKKEARSVDDKESIWSRSHESESPSQIPGAWPSPATDSSATEERRPSRTKAKSREGLEWDEASMINGWGSLVDDPTDSWEDDDTWPISKKTSSKHGTGKKDSSSQSQWGGKKRPEKASSSWGDADKDGADWGDDKGKGWGSENADEMKDSAWESEKKVDDGWGSLGDTKDSTKNPAADSWDIDDSKSMSWGKIDTKDDGVKEQPSGDGGANGWSESDQWDVVPNSDGWGKDDKAKDSSGFDTSADPWGLNKKVDHAANSKSIVSPWGASSEPAPKDKASEKAPSKRHTSKSLSKYRQLSAPTPTQASHRQFPPPLPKKALRPVVSERASDHSGKKKRIPSVPAEPLHKIPLSIAEEKGVQHQVLAGPGTQYGHAVSRPEYIDRLDDPYAVFRFKYRSRSVLRSMFGDTCLSKTGTQKVAPRKEDLEALSRDELVKRMMALQMRLGSEDERETQCTQSVAKGLTEKWVKAHSREVSEVEGWKRA</sequence>
<feature type="compositionally biased region" description="Basic and acidic residues" evidence="1">
    <location>
        <begin position="332"/>
        <end position="348"/>
    </location>
</feature>
<comment type="caution">
    <text evidence="2">The sequence shown here is derived from an EMBL/GenBank/DDBJ whole genome shotgun (WGS) entry which is preliminary data.</text>
</comment>
<feature type="region of interest" description="Disordered" evidence="1">
    <location>
        <begin position="190"/>
        <end position="274"/>
    </location>
</feature>
<feature type="compositionally biased region" description="Acidic residues" evidence="1">
    <location>
        <begin position="365"/>
        <end position="375"/>
    </location>
</feature>
<feature type="region of interest" description="Disordered" evidence="1">
    <location>
        <begin position="288"/>
        <end position="636"/>
    </location>
</feature>
<dbReference type="Proteomes" id="UP000801428">
    <property type="component" value="Unassembled WGS sequence"/>
</dbReference>